<dbReference type="SUPFAM" id="SSF53187">
    <property type="entry name" value="Zn-dependent exopeptidases"/>
    <property type="match status" value="1"/>
</dbReference>
<evidence type="ECO:0000313" key="1">
    <source>
        <dbReference type="EMBL" id="AKB54326.1"/>
    </source>
</evidence>
<dbReference type="AlphaFoldDB" id="A0A0E3LN84"/>
<dbReference type="PANTHER" id="PTHR43501">
    <property type="entry name" value="CYTOSOL NON-SPECIFIC DIPEPTIDASE"/>
    <property type="match status" value="1"/>
</dbReference>
<reference evidence="1 2" key="1">
    <citation type="submission" date="2014-07" db="EMBL/GenBank/DDBJ databases">
        <title>Methanogenic archaea and the global carbon cycle.</title>
        <authorList>
            <person name="Henriksen J.R."/>
            <person name="Luke J."/>
            <person name="Reinhart S."/>
            <person name="Benedict M.N."/>
            <person name="Youngblut N.D."/>
            <person name="Metcalf M.E."/>
            <person name="Whitaker R.J."/>
            <person name="Metcalf W.W."/>
        </authorList>
    </citation>
    <scope>NUCLEOTIDE SEQUENCE [LARGE SCALE GENOMIC DNA]</scope>
    <source>
        <strain evidence="1 2">MS</strain>
    </source>
</reference>
<dbReference type="Pfam" id="PF01546">
    <property type="entry name" value="Peptidase_M20"/>
    <property type="match status" value="1"/>
</dbReference>
<dbReference type="STRING" id="1434108.MSBRM_1328"/>
<dbReference type="GeneID" id="24844568"/>
<dbReference type="Proteomes" id="UP000033033">
    <property type="component" value="Chromosome"/>
</dbReference>
<gene>
    <name evidence="1" type="ORF">MSBRM_1328</name>
</gene>
<proteinExistence type="predicted"/>
<dbReference type="PRINTS" id="PR00934">
    <property type="entry name" value="XHISDIPTASE"/>
</dbReference>
<dbReference type="PATRIC" id="fig|1434108.4.peg.1647"/>
<dbReference type="GO" id="GO:0005829">
    <property type="term" value="C:cytosol"/>
    <property type="evidence" value="ECO:0007669"/>
    <property type="project" value="TreeGrafter"/>
</dbReference>
<sequence>MSEILDDSFEPKAVHDHFMELTTKYHPSGEENQVREYVIECAEKIEGVEVIHYDPGAKDPGERVIVLRRKGSGDYASDPYVTLQAHMDMVCYPDRTIEFPLHVFGYLDNESAKWIKAGDENSVTDPSLGTTLGADDGIGVATILALLEDENLKDYPIECLFTVQEETDMGGAAGFDKNLLIGRKYINLDAEDANIIIYGSAAGQDVQFEGNVILEAVTTDFVTLELSISGLLGGHSGVDINKGRLNAIKVIAEALIRLNKRLTNLDGTAGKCITSYDLRLISLNSLKKDEIEKKNPVVNKIPTWIVARIAIPRSEKDNFKNDFKAYIAALKRQFPEEKNFECSVEEVSSEDVISFQKSLDKASTDALLCLLRQIPHGIIRMIPKITDVVETSSNLAAVNLFGLKEDKITIKSLNRSSDENSLGELVQIQEIIGKIFNYQVNAEKASPIWQPKDESDLVDKAEDVYKDKELYGDETKATVIHAGLECCYIVEKYGDSMDCISIGPTIVNPHTGGERLKADTVKTFYKAVSTLIQELFKKSA</sequence>
<dbReference type="EMBL" id="CP009528">
    <property type="protein sequence ID" value="AKB54326.1"/>
    <property type="molecule type" value="Genomic_DNA"/>
</dbReference>
<dbReference type="InterPro" id="IPR001160">
    <property type="entry name" value="Peptidase_M20C"/>
</dbReference>
<protein>
    <submittedName>
        <fullName evidence="1">Aminoacyl-histidine dipeptidase (Peptidase D)</fullName>
    </submittedName>
</protein>
<keyword evidence="2" id="KW-1185">Reference proteome</keyword>
<evidence type="ECO:0000313" key="2">
    <source>
        <dbReference type="Proteomes" id="UP000033033"/>
    </source>
</evidence>
<organism evidence="1 2">
    <name type="scientific">Methanosarcina barkeri MS</name>
    <dbReference type="NCBI Taxonomy" id="1434108"/>
    <lineage>
        <taxon>Archaea</taxon>
        <taxon>Methanobacteriati</taxon>
        <taxon>Methanobacteriota</taxon>
        <taxon>Stenosarchaea group</taxon>
        <taxon>Methanomicrobia</taxon>
        <taxon>Methanosarcinales</taxon>
        <taxon>Methanosarcinaceae</taxon>
        <taxon>Methanosarcina</taxon>
    </lineage>
</organism>
<dbReference type="HOGENOM" id="CLU_028526_1_0_2"/>
<dbReference type="GO" id="GO:0070573">
    <property type="term" value="F:metallodipeptidase activity"/>
    <property type="evidence" value="ECO:0007669"/>
    <property type="project" value="TreeGrafter"/>
</dbReference>
<dbReference type="PANTHER" id="PTHR43501:SF1">
    <property type="entry name" value="CYTOSOL NON-SPECIFIC DIPEPTIDASE"/>
    <property type="match status" value="1"/>
</dbReference>
<dbReference type="Gene3D" id="3.40.630.10">
    <property type="entry name" value="Zn peptidases"/>
    <property type="match status" value="2"/>
</dbReference>
<name>A0A0E3LN84_METBA</name>
<dbReference type="InterPro" id="IPR002933">
    <property type="entry name" value="Peptidase_M20"/>
</dbReference>
<dbReference type="KEGG" id="mby:MSBRM_1328"/>
<dbReference type="RefSeq" id="WP_048118463.1">
    <property type="nucleotide sequence ID" value="NZ_CP009528.1"/>
</dbReference>
<accession>A0A0E3LN84</accession>
<dbReference type="GO" id="GO:0006508">
    <property type="term" value="P:proteolysis"/>
    <property type="evidence" value="ECO:0007669"/>
    <property type="project" value="InterPro"/>
</dbReference>
<dbReference type="FunFam" id="3.40.630.10:FF:000018">
    <property type="entry name" value="Aminoacyl-histidine dipeptidase PepD"/>
    <property type="match status" value="1"/>
</dbReference>